<accession>A0ABT7SVK8</accession>
<evidence type="ECO:0000259" key="4">
    <source>
        <dbReference type="Pfam" id="PF11892"/>
    </source>
</evidence>
<dbReference type="NCBIfam" id="NF038390">
    <property type="entry name" value="Nsidase_PpnN"/>
    <property type="match status" value="1"/>
</dbReference>
<comment type="caution">
    <text evidence="6">The sequence shown here is derived from an EMBL/GenBank/DDBJ whole genome shotgun (WGS) entry which is preliminary data.</text>
</comment>
<dbReference type="SUPFAM" id="SSF102405">
    <property type="entry name" value="MCP/YpsA-like"/>
    <property type="match status" value="1"/>
</dbReference>
<organism evidence="6 7">
    <name type="scientific">Alteromonas arenosi</name>
    <dbReference type="NCBI Taxonomy" id="3055817"/>
    <lineage>
        <taxon>Bacteria</taxon>
        <taxon>Pseudomonadati</taxon>
        <taxon>Pseudomonadota</taxon>
        <taxon>Gammaproteobacteria</taxon>
        <taxon>Alteromonadales</taxon>
        <taxon>Alteromonadaceae</taxon>
        <taxon>Alteromonas/Salinimonas group</taxon>
        <taxon>Alteromonas</taxon>
    </lineage>
</organism>
<dbReference type="PANTHER" id="PTHR43393">
    <property type="entry name" value="CYTOKININ RIBOSIDE 5'-MONOPHOSPHATE PHOSPHORIBOHYDROLASE"/>
    <property type="match status" value="1"/>
</dbReference>
<evidence type="ECO:0000313" key="6">
    <source>
        <dbReference type="EMBL" id="MDM7860230.1"/>
    </source>
</evidence>
<feature type="domain" description="Pyrimidine/purine nucleotide 5'-monophosphate nucleosidase N-terminal" evidence="5">
    <location>
        <begin position="4"/>
        <end position="111"/>
    </location>
</feature>
<comment type="catalytic activity">
    <reaction evidence="1">
        <text>AMP + H2O = D-ribose 5-phosphate + adenine</text>
        <dbReference type="Rhea" id="RHEA:20129"/>
        <dbReference type="ChEBI" id="CHEBI:15377"/>
        <dbReference type="ChEBI" id="CHEBI:16708"/>
        <dbReference type="ChEBI" id="CHEBI:78346"/>
        <dbReference type="ChEBI" id="CHEBI:456215"/>
        <dbReference type="EC" id="3.2.2.4"/>
    </reaction>
</comment>
<dbReference type="EC" id="3.2.2.4" evidence="2"/>
<dbReference type="GO" id="GO:0047405">
    <property type="term" value="F:pyrimidine-5'-nucleotide nucleosidase activity"/>
    <property type="evidence" value="ECO:0007669"/>
    <property type="project" value="UniProtKB-EC"/>
</dbReference>
<dbReference type="InterPro" id="IPR021826">
    <property type="entry name" value="PpnN_C"/>
</dbReference>
<keyword evidence="7" id="KW-1185">Reference proteome</keyword>
<dbReference type="InterPro" id="IPR049788">
    <property type="entry name" value="PpnN"/>
</dbReference>
<sequence length="460" mass="50945">MTRVQLNPVGWISQLSQGEVTLLTDTANSELYQTFRNCCLAVLNSGVDEDDAEALFAPYESFEVKLVRRERGVKMELINPPEVAFVDGKLIAGVHEHLFSVLRDLLYMHVKYNGIAECEPSEVRRLSDVTATCITDMVFDMLRHADALVGNDDLNTVVCWGGHSIGTEEYRYTKEVGYQLGLREMNICTGCGPGAMKGPMKGAAIGHAKQRFRKGRYIGISEPSIIAAEPPNAIVNELIIMPDIEKRLEAFVRAAHGIVVFPGGVGTAEELLYILGILMHENNAQHPFPLILTGPAASADYFAAIDRFVAATLGPKAQQKYQIIIDDPREVARSMSLGRQKVEQYRRAVGDAFSFNWSLKVDPIFQHRFEPTHEAMAALPIHRDQPIASLAATLRQAFSGIVAGNIKSSTVAQIKQHGRFELSGDPELMTLIDDLLRSFVAQQRMKLPGSKYEPCYIINV</sequence>
<dbReference type="InterPro" id="IPR052341">
    <property type="entry name" value="LOG_family_nucleotidases"/>
</dbReference>
<evidence type="ECO:0000313" key="7">
    <source>
        <dbReference type="Proteomes" id="UP001234343"/>
    </source>
</evidence>
<keyword evidence="6" id="KW-0326">Glycosidase</keyword>
<dbReference type="Gene3D" id="3.40.50.450">
    <property type="match status" value="1"/>
</dbReference>
<gene>
    <name evidence="6" type="primary">ppnN</name>
    <name evidence="6" type="ORF">QTP81_06450</name>
</gene>
<dbReference type="Proteomes" id="UP001234343">
    <property type="component" value="Unassembled WGS sequence"/>
</dbReference>
<proteinExistence type="predicted"/>
<feature type="domain" description="Pyrimidine/purine nucleotide 5'-monophosphate nucleosidase C-terminal" evidence="4">
    <location>
        <begin position="340"/>
        <end position="458"/>
    </location>
</feature>
<dbReference type="Pfam" id="PF03641">
    <property type="entry name" value="Lysine_decarbox"/>
    <property type="match status" value="1"/>
</dbReference>
<dbReference type="EMBL" id="JAUCBP010000006">
    <property type="protein sequence ID" value="MDM7860230.1"/>
    <property type="molecule type" value="Genomic_DNA"/>
</dbReference>
<dbReference type="InterPro" id="IPR031100">
    <property type="entry name" value="LOG_fam"/>
</dbReference>
<dbReference type="Pfam" id="PF11892">
    <property type="entry name" value="PpnN_C"/>
    <property type="match status" value="1"/>
</dbReference>
<evidence type="ECO:0000259" key="5">
    <source>
        <dbReference type="Pfam" id="PF14793"/>
    </source>
</evidence>
<dbReference type="RefSeq" id="WP_289364518.1">
    <property type="nucleotide sequence ID" value="NZ_JAUCBP010000006.1"/>
</dbReference>
<evidence type="ECO:0000256" key="2">
    <source>
        <dbReference type="ARBA" id="ARBA00011985"/>
    </source>
</evidence>
<evidence type="ECO:0000256" key="3">
    <source>
        <dbReference type="ARBA" id="ARBA00031983"/>
    </source>
</evidence>
<name>A0ABT7SVK8_9ALTE</name>
<protein>
    <recommendedName>
        <fullName evidence="3">AMP nucleosidase</fullName>
        <ecNumber evidence="2">3.2.2.4</ecNumber>
    </recommendedName>
    <alternativeName>
        <fullName evidence="3">AMP nucleosidase</fullName>
    </alternativeName>
</protein>
<dbReference type="InterPro" id="IPR027820">
    <property type="entry name" value="PpnN_N"/>
</dbReference>
<dbReference type="Pfam" id="PF14793">
    <property type="entry name" value="DUF4478"/>
    <property type="match status" value="1"/>
</dbReference>
<dbReference type="InterPro" id="IPR037153">
    <property type="entry name" value="PpnN-like_sf"/>
</dbReference>
<dbReference type="GO" id="GO:0008714">
    <property type="term" value="F:AMP nucleosidase activity"/>
    <property type="evidence" value="ECO:0007669"/>
    <property type="project" value="UniProtKB-EC"/>
</dbReference>
<evidence type="ECO:0000256" key="1">
    <source>
        <dbReference type="ARBA" id="ARBA00000274"/>
    </source>
</evidence>
<reference evidence="6 7" key="1">
    <citation type="submission" date="2023-06" db="EMBL/GenBank/DDBJ databases">
        <title>Alteromonas sp. ASW11-36 isolated from intertidal sand.</title>
        <authorList>
            <person name="Li Y."/>
        </authorList>
    </citation>
    <scope>NUCLEOTIDE SEQUENCE [LARGE SCALE GENOMIC DNA]</scope>
    <source>
        <strain evidence="6 7">ASW11-36</strain>
    </source>
</reference>
<dbReference type="PANTHER" id="PTHR43393:SF1">
    <property type="entry name" value="PYRIMIDINE_PURINE NUCLEOTIDE 5'-MONOPHOSPHATE NUCLEOSIDASE"/>
    <property type="match status" value="1"/>
</dbReference>
<dbReference type="Gene3D" id="3.30.1850.10">
    <property type="entry name" value="MoCo carrier protein-like"/>
    <property type="match status" value="1"/>
</dbReference>
<keyword evidence="6" id="KW-0378">Hydrolase</keyword>